<proteinExistence type="predicted"/>
<evidence type="ECO:0000313" key="1">
    <source>
        <dbReference type="EMBL" id="RXH68189.1"/>
    </source>
</evidence>
<organism evidence="1 2">
    <name type="scientific">Malus domestica</name>
    <name type="common">Apple</name>
    <name type="synonym">Pyrus malus</name>
    <dbReference type="NCBI Taxonomy" id="3750"/>
    <lineage>
        <taxon>Eukaryota</taxon>
        <taxon>Viridiplantae</taxon>
        <taxon>Streptophyta</taxon>
        <taxon>Embryophyta</taxon>
        <taxon>Tracheophyta</taxon>
        <taxon>Spermatophyta</taxon>
        <taxon>Magnoliopsida</taxon>
        <taxon>eudicotyledons</taxon>
        <taxon>Gunneridae</taxon>
        <taxon>Pentapetalae</taxon>
        <taxon>rosids</taxon>
        <taxon>fabids</taxon>
        <taxon>Rosales</taxon>
        <taxon>Rosaceae</taxon>
        <taxon>Amygdaloideae</taxon>
        <taxon>Maleae</taxon>
        <taxon>Malus</taxon>
    </lineage>
</organism>
<accession>A0A498HAZ3</accession>
<dbReference type="PANTHER" id="PTHR24177">
    <property type="entry name" value="CASKIN"/>
    <property type="match status" value="1"/>
</dbReference>
<name>A0A498HAZ3_MALDO</name>
<dbReference type="GO" id="GO:0016020">
    <property type="term" value="C:membrane"/>
    <property type="evidence" value="ECO:0007669"/>
    <property type="project" value="TreeGrafter"/>
</dbReference>
<evidence type="ECO:0000313" key="2">
    <source>
        <dbReference type="Proteomes" id="UP000290289"/>
    </source>
</evidence>
<comment type="caution">
    <text evidence="1">The sequence shown here is derived from an EMBL/GenBank/DDBJ whole genome shotgun (WGS) entry which is preliminary data.</text>
</comment>
<sequence length="346" mass="39657">MLFNDFHVSCGAYVYELVFKNEKERGKERTWMGVRVGVSGITHIYQKKLMHERVQQFLPLMWKASEGDGNILKRQKLIKALCVAAERGHVEYIFSFLKCSTLDFDAVQNEKGQNLYQIAAECRHHKIYNLIHVHDQLRKNGITLYFYPTAEMNRVGTTESYLGKKDDFGNNMLHTVATISPSSQIHDIQGAALQMQRELQWFKQFDGVLKFFACESRGHRVKKTTAYTSSYKFMEFVDAQNRRGLGTTPQFQLEQEIGEHFRLLSILNSLLGVFSIFHPIENLTRKKLLNLGISVSFLSVKVVVGELLNDVVLAEEVPTLTRGALGGEHFIGQKGKSRSWRTERDS</sequence>
<dbReference type="Proteomes" id="UP000290289">
    <property type="component" value="Chromosome 17"/>
</dbReference>
<dbReference type="STRING" id="3750.A0A498HAZ3"/>
<gene>
    <name evidence="1" type="ORF">DVH24_028336</name>
</gene>
<reference evidence="1 2" key="1">
    <citation type="submission" date="2018-10" db="EMBL/GenBank/DDBJ databases">
        <title>A high-quality apple genome assembly.</title>
        <authorList>
            <person name="Hu J."/>
        </authorList>
    </citation>
    <scope>NUCLEOTIDE SEQUENCE [LARGE SCALE GENOMIC DNA]</scope>
    <source>
        <strain evidence="2">cv. HFTH1</strain>
        <tissue evidence="1">Young leaf</tissue>
    </source>
</reference>
<dbReference type="AlphaFoldDB" id="A0A498HAZ3"/>
<keyword evidence="2" id="KW-1185">Reference proteome</keyword>
<dbReference type="PANTHER" id="PTHR24177:SF365">
    <property type="entry name" value="ANKYRIN REPEAT-CONTAINING PROTEIN NPR4-LIKE ISOFORM X1"/>
    <property type="match status" value="1"/>
</dbReference>
<protein>
    <submittedName>
        <fullName evidence="1">Uncharacterized protein</fullName>
    </submittedName>
</protein>
<dbReference type="EMBL" id="RDQH01000343">
    <property type="protein sequence ID" value="RXH68189.1"/>
    <property type="molecule type" value="Genomic_DNA"/>
</dbReference>